<dbReference type="OrthoDB" id="1925304at2759"/>
<dbReference type="PANTHER" id="PTHR24121">
    <property type="entry name" value="NO MECHANORECEPTOR POTENTIAL C, ISOFORM D-RELATED"/>
    <property type="match status" value="1"/>
</dbReference>
<dbReference type="Gene3D" id="1.25.40.20">
    <property type="entry name" value="Ankyrin repeat-containing domain"/>
    <property type="match status" value="1"/>
</dbReference>
<dbReference type="SUPFAM" id="SSF48403">
    <property type="entry name" value="Ankyrin repeat"/>
    <property type="match status" value="1"/>
</dbReference>
<dbReference type="Proteomes" id="UP000325577">
    <property type="component" value="Linkage Group LG16"/>
</dbReference>
<dbReference type="InterPro" id="IPR002110">
    <property type="entry name" value="Ankyrin_rpt"/>
</dbReference>
<dbReference type="Pfam" id="PF00023">
    <property type="entry name" value="Ank"/>
    <property type="match status" value="1"/>
</dbReference>
<dbReference type="PANTHER" id="PTHR24121:SF20">
    <property type="entry name" value="TONSOKU-LIKE PROTEIN"/>
    <property type="match status" value="1"/>
</dbReference>
<accession>A0A5J5B4S6</accession>
<organism evidence="1 2">
    <name type="scientific">Nyssa sinensis</name>
    <dbReference type="NCBI Taxonomy" id="561372"/>
    <lineage>
        <taxon>Eukaryota</taxon>
        <taxon>Viridiplantae</taxon>
        <taxon>Streptophyta</taxon>
        <taxon>Embryophyta</taxon>
        <taxon>Tracheophyta</taxon>
        <taxon>Spermatophyta</taxon>
        <taxon>Magnoliopsida</taxon>
        <taxon>eudicotyledons</taxon>
        <taxon>Gunneridae</taxon>
        <taxon>Pentapetalae</taxon>
        <taxon>asterids</taxon>
        <taxon>Cornales</taxon>
        <taxon>Nyssaceae</taxon>
        <taxon>Nyssa</taxon>
    </lineage>
</organism>
<evidence type="ECO:0000313" key="1">
    <source>
        <dbReference type="EMBL" id="KAA8537236.1"/>
    </source>
</evidence>
<dbReference type="AlphaFoldDB" id="A0A5J5B4S6"/>
<dbReference type="InterPro" id="IPR036770">
    <property type="entry name" value="Ankyrin_rpt-contain_sf"/>
</dbReference>
<dbReference type="EMBL" id="CM018039">
    <property type="protein sequence ID" value="KAA8537236.1"/>
    <property type="molecule type" value="Genomic_DNA"/>
</dbReference>
<evidence type="ECO:0000313" key="2">
    <source>
        <dbReference type="Proteomes" id="UP000325577"/>
    </source>
</evidence>
<proteinExistence type="predicted"/>
<protein>
    <submittedName>
        <fullName evidence="1">Uncharacterized protein</fullName>
    </submittedName>
</protein>
<sequence length="88" mass="9820">MEGETRPKYLNLGVPLYQAALKGDWIAAKDLINNNSDAVRVSTTERGETALHVAAAAKRTSFVKELVDRMEERDLALQNKYGYSCENC</sequence>
<reference evidence="1 2" key="1">
    <citation type="submission" date="2019-09" db="EMBL/GenBank/DDBJ databases">
        <title>A chromosome-level genome assembly of the Chinese tupelo Nyssa sinensis.</title>
        <authorList>
            <person name="Yang X."/>
            <person name="Kang M."/>
            <person name="Yang Y."/>
            <person name="Xiong H."/>
            <person name="Wang M."/>
            <person name="Zhang Z."/>
            <person name="Wang Z."/>
            <person name="Wu H."/>
            <person name="Ma T."/>
            <person name="Liu J."/>
            <person name="Xi Z."/>
        </authorList>
    </citation>
    <scope>NUCLEOTIDE SEQUENCE [LARGE SCALE GENOMIC DNA]</scope>
    <source>
        <strain evidence="1">J267</strain>
        <tissue evidence="1">Leaf</tissue>
    </source>
</reference>
<gene>
    <name evidence="1" type="ORF">F0562_029708</name>
</gene>
<name>A0A5J5B4S6_9ASTE</name>
<keyword evidence="2" id="KW-1185">Reference proteome</keyword>